<proteinExistence type="predicted"/>
<reference evidence="2 3" key="1">
    <citation type="journal article" date="2016" name="Nat. Commun.">
        <title>Thousands of microbial genomes shed light on interconnected biogeochemical processes in an aquifer system.</title>
        <authorList>
            <person name="Anantharaman K."/>
            <person name="Brown C.T."/>
            <person name="Hug L.A."/>
            <person name="Sharon I."/>
            <person name="Castelle C.J."/>
            <person name="Probst A.J."/>
            <person name="Thomas B.C."/>
            <person name="Singh A."/>
            <person name="Wilkins M.J."/>
            <person name="Karaoz U."/>
            <person name="Brodie E.L."/>
            <person name="Williams K.H."/>
            <person name="Hubbard S.S."/>
            <person name="Banfield J.F."/>
        </authorList>
    </citation>
    <scope>NUCLEOTIDE SEQUENCE [LARGE SCALE GENOMIC DNA]</scope>
</reference>
<dbReference type="EMBL" id="MGIR01000001">
    <property type="protein sequence ID" value="OGM91624.1"/>
    <property type="molecule type" value="Genomic_DNA"/>
</dbReference>
<dbReference type="AlphaFoldDB" id="A0A1F8DSQ7"/>
<keyword evidence="1" id="KW-1133">Transmembrane helix</keyword>
<comment type="caution">
    <text evidence="2">The sequence shown here is derived from an EMBL/GenBank/DDBJ whole genome shotgun (WGS) entry which is preliminary data.</text>
</comment>
<dbReference type="STRING" id="1802557.A3A20_01650"/>
<evidence type="ECO:0000313" key="3">
    <source>
        <dbReference type="Proteomes" id="UP000178946"/>
    </source>
</evidence>
<evidence type="ECO:0008006" key="4">
    <source>
        <dbReference type="Google" id="ProtNLM"/>
    </source>
</evidence>
<dbReference type="InterPro" id="IPR012902">
    <property type="entry name" value="N_methyl_site"/>
</dbReference>
<accession>A0A1F8DSQ7</accession>
<name>A0A1F8DSQ7_9BACT</name>
<gene>
    <name evidence="2" type="ORF">A3A20_01650</name>
</gene>
<feature type="transmembrane region" description="Helical" evidence="1">
    <location>
        <begin position="12"/>
        <end position="32"/>
    </location>
</feature>
<evidence type="ECO:0000256" key="1">
    <source>
        <dbReference type="SAM" id="Phobius"/>
    </source>
</evidence>
<dbReference type="Proteomes" id="UP000178946">
    <property type="component" value="Unassembled WGS sequence"/>
</dbReference>
<organism evidence="2 3">
    <name type="scientific">Candidatus Wolfebacteria bacterium RIFCSPLOWO2_01_FULL_45_19</name>
    <dbReference type="NCBI Taxonomy" id="1802557"/>
    <lineage>
        <taxon>Bacteria</taxon>
        <taxon>Candidatus Wolfeibacteriota</taxon>
    </lineage>
</organism>
<dbReference type="Pfam" id="PF07963">
    <property type="entry name" value="N_methyl"/>
    <property type="match status" value="1"/>
</dbReference>
<protein>
    <recommendedName>
        <fullName evidence="4">Prepilin-type N-terminal cleavage/methylation domain-containing protein</fullName>
    </recommendedName>
</protein>
<keyword evidence="1" id="KW-0472">Membrane</keyword>
<keyword evidence="1" id="KW-0812">Transmembrane</keyword>
<evidence type="ECO:0000313" key="2">
    <source>
        <dbReference type="EMBL" id="OGM91624.1"/>
    </source>
</evidence>
<sequence length="164" mass="18206">MNKGFTLIETIIYTALLSIIISSVLLIVYQMLEGRYRLGALIEVSEEGRFLMGKINWALDGLDAVIEPPLNATSSALSINKLNFSPNPIMIYASGTEAFISYGGGESMALNSESVLIRDLLFRYFESGNVSAVEVSFDVEYRPREQITIYGARTSLKTTIYARK</sequence>